<sequence length="335" mass="37105">MTDQEPSGKKSPSSGKSSPRTVASSQNGDIPALEPDTVELSDDDSAIDAASTASSTTSLASSIAKYRMENGRTYHAYKEGSYHLPNDEIENERLAGVDTPLKRVLDAGCGTGAWAMDLADEHPETEVIGVDLSPIQPTLVPPNATFLVDDVEAEWTYSEPMDLIYLRFLVGSISDWDKLLGQAFQNLSPGGWVETADAVYPLACDDGTVTEDQAVYKWGNLMRDGAAKFPGRSLDTSMELKQKMLDQGFTNVTEKWYKWPMNGWPRDPKFKDIGGWVLENVLSGLSGLSMALFTRLLGWTREEVELFLIDVRKDMRNRNIHGYWRILVVSGQKPE</sequence>
<dbReference type="PANTHER" id="PTHR43591:SF31">
    <property type="entry name" value="LAEA-LIKE, PUTATIVE (AFU_ORTHOLOGUE AFUA_8G01930)-RELATED"/>
    <property type="match status" value="1"/>
</dbReference>
<comment type="similarity">
    <text evidence="1">Belongs to the methyltransferase superfamily. LaeA methyltransferase family.</text>
</comment>
<dbReference type="Gene3D" id="3.40.50.150">
    <property type="entry name" value="Vaccinia Virus protein VP39"/>
    <property type="match status" value="1"/>
</dbReference>
<comment type="caution">
    <text evidence="3">The sequence shown here is derived from an EMBL/GenBank/DDBJ whole genome shotgun (WGS) entry which is preliminary data.</text>
</comment>
<dbReference type="AlphaFoldDB" id="A0A9P5LFV3"/>
<keyword evidence="4" id="KW-1185">Reference proteome</keyword>
<feature type="compositionally biased region" description="Acidic residues" evidence="2">
    <location>
        <begin position="36"/>
        <end position="46"/>
    </location>
</feature>
<feature type="region of interest" description="Disordered" evidence="2">
    <location>
        <begin position="1"/>
        <end position="54"/>
    </location>
</feature>
<accession>A0A9P5LFV3</accession>
<dbReference type="OrthoDB" id="2013972at2759"/>
<dbReference type="Pfam" id="PF13489">
    <property type="entry name" value="Methyltransf_23"/>
    <property type="match status" value="1"/>
</dbReference>
<evidence type="ECO:0000256" key="1">
    <source>
        <dbReference type="ARBA" id="ARBA00038158"/>
    </source>
</evidence>
<dbReference type="PANTHER" id="PTHR43591">
    <property type="entry name" value="METHYLTRANSFERASE"/>
    <property type="match status" value="1"/>
</dbReference>
<dbReference type="Proteomes" id="UP000722485">
    <property type="component" value="Unassembled WGS sequence"/>
</dbReference>
<name>A0A9P5LFV3_9HYPO</name>
<dbReference type="SUPFAM" id="SSF53335">
    <property type="entry name" value="S-adenosyl-L-methionine-dependent methyltransferases"/>
    <property type="match status" value="1"/>
</dbReference>
<evidence type="ECO:0000256" key="2">
    <source>
        <dbReference type="SAM" id="MobiDB-lite"/>
    </source>
</evidence>
<feature type="compositionally biased region" description="Low complexity" evidence="2">
    <location>
        <begin position="9"/>
        <end position="19"/>
    </location>
</feature>
<dbReference type="InterPro" id="IPR029063">
    <property type="entry name" value="SAM-dependent_MTases_sf"/>
</dbReference>
<evidence type="ECO:0000313" key="4">
    <source>
        <dbReference type="Proteomes" id="UP000722485"/>
    </source>
</evidence>
<protein>
    <recommendedName>
        <fullName evidence="5">Methyltransferase</fullName>
    </recommendedName>
</protein>
<gene>
    <name evidence="3" type="ORF">G7Z17_g7347</name>
</gene>
<dbReference type="EMBL" id="JAANBB010000161">
    <property type="protein sequence ID" value="KAF7548002.1"/>
    <property type="molecule type" value="Genomic_DNA"/>
</dbReference>
<reference evidence="3" key="1">
    <citation type="submission" date="2020-03" db="EMBL/GenBank/DDBJ databases">
        <title>Draft Genome Sequence of Cylindrodendrum hubeiense.</title>
        <authorList>
            <person name="Buettner E."/>
            <person name="Kellner H."/>
        </authorList>
    </citation>
    <scope>NUCLEOTIDE SEQUENCE</scope>
    <source>
        <strain evidence="3">IHI 201604</strain>
    </source>
</reference>
<proteinExistence type="inferred from homology"/>
<evidence type="ECO:0000313" key="3">
    <source>
        <dbReference type="EMBL" id="KAF7548002.1"/>
    </source>
</evidence>
<organism evidence="3 4">
    <name type="scientific">Cylindrodendrum hubeiense</name>
    <dbReference type="NCBI Taxonomy" id="595255"/>
    <lineage>
        <taxon>Eukaryota</taxon>
        <taxon>Fungi</taxon>
        <taxon>Dikarya</taxon>
        <taxon>Ascomycota</taxon>
        <taxon>Pezizomycotina</taxon>
        <taxon>Sordariomycetes</taxon>
        <taxon>Hypocreomycetidae</taxon>
        <taxon>Hypocreales</taxon>
        <taxon>Nectriaceae</taxon>
        <taxon>Cylindrodendrum</taxon>
    </lineage>
</organism>
<dbReference type="CDD" id="cd02440">
    <property type="entry name" value="AdoMet_MTases"/>
    <property type="match status" value="1"/>
</dbReference>
<dbReference type="GO" id="GO:0008168">
    <property type="term" value="F:methyltransferase activity"/>
    <property type="evidence" value="ECO:0007669"/>
    <property type="project" value="TreeGrafter"/>
</dbReference>
<evidence type="ECO:0008006" key="5">
    <source>
        <dbReference type="Google" id="ProtNLM"/>
    </source>
</evidence>